<evidence type="ECO:0000313" key="6">
    <source>
        <dbReference type="EMBL" id="GAO20074.1"/>
    </source>
</evidence>
<keyword evidence="4" id="KW-0653">Protein transport</keyword>
<protein>
    <recommendedName>
        <fullName evidence="8">Importin 13</fullName>
    </recommendedName>
</protein>
<evidence type="ECO:0000256" key="4">
    <source>
        <dbReference type="ARBA" id="ARBA00022927"/>
    </source>
</evidence>
<keyword evidence="5" id="KW-0539">Nucleus</keyword>
<comment type="caution">
    <text evidence="6">The sequence shown here is derived from an EMBL/GenBank/DDBJ whole genome shotgun (WGS) entry which is preliminary data.</text>
</comment>
<dbReference type="GO" id="GO:0005634">
    <property type="term" value="C:nucleus"/>
    <property type="evidence" value="ECO:0007669"/>
    <property type="project" value="UniProtKB-SubCell"/>
</dbReference>
<dbReference type="GO" id="GO:0005737">
    <property type="term" value="C:cytoplasm"/>
    <property type="evidence" value="ECO:0007669"/>
    <property type="project" value="TreeGrafter"/>
</dbReference>
<dbReference type="Proteomes" id="UP000054053">
    <property type="component" value="Unassembled WGS sequence"/>
</dbReference>
<dbReference type="InterPro" id="IPR011989">
    <property type="entry name" value="ARM-like"/>
</dbReference>
<name>A0A1B5L8K5_USTVR</name>
<reference evidence="7" key="1">
    <citation type="journal article" date="2016" name="Genome Announc.">
        <title>Genome sequence of Ustilaginoidea virens IPU010, a rice pathogenic fungus causing false smut.</title>
        <authorList>
            <person name="Kumagai T."/>
            <person name="Ishii T."/>
            <person name="Terai G."/>
            <person name="Umemura M."/>
            <person name="Machida M."/>
            <person name="Asai K."/>
        </authorList>
    </citation>
    <scope>NUCLEOTIDE SEQUENCE [LARGE SCALE GENOMIC DNA]</scope>
    <source>
        <strain evidence="7">IPU010</strain>
    </source>
</reference>
<organism evidence="6 7">
    <name type="scientific">Ustilaginoidea virens</name>
    <name type="common">Rice false smut fungus</name>
    <name type="synonym">Villosiclava virens</name>
    <dbReference type="NCBI Taxonomy" id="1159556"/>
    <lineage>
        <taxon>Eukaryota</taxon>
        <taxon>Fungi</taxon>
        <taxon>Dikarya</taxon>
        <taxon>Ascomycota</taxon>
        <taxon>Pezizomycotina</taxon>
        <taxon>Sordariomycetes</taxon>
        <taxon>Hypocreomycetidae</taxon>
        <taxon>Hypocreales</taxon>
        <taxon>Clavicipitaceae</taxon>
        <taxon>Ustilaginoidea</taxon>
    </lineage>
</organism>
<evidence type="ECO:0000256" key="1">
    <source>
        <dbReference type="ARBA" id="ARBA00004123"/>
    </source>
</evidence>
<evidence type="ECO:0000313" key="7">
    <source>
        <dbReference type="Proteomes" id="UP000054053"/>
    </source>
</evidence>
<dbReference type="PANTHER" id="PTHR12363">
    <property type="entry name" value="TRANSPORTIN 3 AND IMPORTIN 13"/>
    <property type="match status" value="1"/>
</dbReference>
<dbReference type="AlphaFoldDB" id="A0A1B5L8K5"/>
<dbReference type="InterPro" id="IPR057942">
    <property type="entry name" value="TPR_TNPO3_IPO13_3rd"/>
</dbReference>
<dbReference type="EMBL" id="BBTG02000065">
    <property type="protein sequence ID" value="GAO20074.1"/>
    <property type="molecule type" value="Genomic_DNA"/>
</dbReference>
<evidence type="ECO:0000256" key="5">
    <source>
        <dbReference type="ARBA" id="ARBA00023242"/>
    </source>
</evidence>
<dbReference type="GO" id="GO:0006606">
    <property type="term" value="P:protein import into nucleus"/>
    <property type="evidence" value="ECO:0007669"/>
    <property type="project" value="TreeGrafter"/>
</dbReference>
<dbReference type="Pfam" id="PF24140">
    <property type="entry name" value="TPR_TNPO3_IPO13_3rd"/>
    <property type="match status" value="1"/>
</dbReference>
<evidence type="ECO:0008006" key="8">
    <source>
        <dbReference type="Google" id="ProtNLM"/>
    </source>
</evidence>
<sequence length="724" mass="79924">MVEDRFYDPFSTDRPQDVSALVCKADGNTLKAILWVITGIMEDVTRLEWNIMNNPDFDSTQFGHLLLAFGEERCQWLMQTNDGRSKSILAKLCGLLTSEGVPGIENRVFVAAIEFWSNLTETMSDLVYSGEIPTTPWAKQALDSVLEAVSNAWHKIIYPPQEVVNKWDSSDRVVFAEARKDVIDFFQSVYSLCGSRMVAIFVELVLTAVNDAAWPRLEAATYCLAGLAECGRGDAALDVLMTPVFESSLFTDLASPNGNIPNRTRQTCVYMIEQYTEYFQRNISSLAPALRLLFHLLGDRSMAASASKSILRLCSSCRHHLYSEADGFLAEYRNLSLNERLDCTCSEKIAGAIASVIQAIPNQDERSHASTMLLEHVYNDVLLAKELFGRSAEAKMSRVGHQCGCDTWTLEHPALHSALKALKCLHSIGRGFQSPAESPIELDNGSLLKAKNDGHLALSHRKVVEIITDIEAIFGQNAEVMELICAILRCGFSEGEPGPFVLDVDVVTRYLTSHNVNTPRPGLLVTTAASFVSSLQIRTDVDKESTYAVLLHWVVSLLRSLSVLDGNEPLPKGAAAEFWGDQADVQEPIMRVMDMLGPLLVQSLIRNIGGRGSRSELDKLSEPLKKLIQGNVGAKGAICQEASSVCKFCRVVLERKLNLSVLTANKVLGAHDRRIKLSESFGCQPEAAISPMLLDLKSWSASSPMVHIKELHYTLIPLYPSAPR</sequence>
<keyword evidence="3" id="KW-0813">Transport</keyword>
<comment type="subcellular location">
    <subcellularLocation>
        <location evidence="1">Nucleus</location>
    </subcellularLocation>
</comment>
<dbReference type="PANTHER" id="PTHR12363:SF33">
    <property type="entry name" value="IMPORTIN-13"/>
    <property type="match status" value="1"/>
</dbReference>
<gene>
    <name evidence="6" type="ORF">UVI_02060760</name>
</gene>
<evidence type="ECO:0000256" key="2">
    <source>
        <dbReference type="ARBA" id="ARBA00007991"/>
    </source>
</evidence>
<proteinExistence type="inferred from homology"/>
<comment type="similarity">
    <text evidence="2">Belongs to the importin beta family.</text>
</comment>
<dbReference type="Gene3D" id="1.25.10.10">
    <property type="entry name" value="Leucine-rich Repeat Variant"/>
    <property type="match status" value="1"/>
</dbReference>
<evidence type="ECO:0000256" key="3">
    <source>
        <dbReference type="ARBA" id="ARBA00022448"/>
    </source>
</evidence>
<dbReference type="SUPFAM" id="SSF48371">
    <property type="entry name" value="ARM repeat"/>
    <property type="match status" value="1"/>
</dbReference>
<dbReference type="InterPro" id="IPR016024">
    <property type="entry name" value="ARM-type_fold"/>
</dbReference>
<accession>A0A1B5L8K5</accession>
<dbReference type="InterPro" id="IPR051345">
    <property type="entry name" value="Importin_beta-like_NTR"/>
</dbReference>